<dbReference type="InterPro" id="IPR001005">
    <property type="entry name" value="SANT/Myb"/>
</dbReference>
<proteinExistence type="predicted"/>
<dbReference type="CDD" id="cd00167">
    <property type="entry name" value="SANT"/>
    <property type="match status" value="2"/>
</dbReference>
<feature type="domain" description="HTH myb-type" evidence="2">
    <location>
        <begin position="129"/>
        <end position="178"/>
    </location>
</feature>
<protein>
    <recommendedName>
        <fullName evidence="5">Myb-like DNA-binding domain containing protein</fullName>
    </recommendedName>
</protein>
<dbReference type="Gene3D" id="1.10.10.60">
    <property type="entry name" value="Homeodomain-like"/>
    <property type="match status" value="2"/>
</dbReference>
<dbReference type="PANTHER" id="PTHR45614:SF253">
    <property type="entry name" value="CHROMOSOME UNDETERMINED SCAFFOLD_38, WHOLE GENOME SHOTGUN SEQUENCE"/>
    <property type="match status" value="1"/>
</dbReference>
<reference evidence="3 4" key="1">
    <citation type="submission" date="2024-04" db="EMBL/GenBank/DDBJ databases">
        <title>Tritrichomonas musculus Genome.</title>
        <authorList>
            <person name="Alves-Ferreira E."/>
            <person name="Grigg M."/>
            <person name="Lorenzi H."/>
            <person name="Galac M."/>
        </authorList>
    </citation>
    <scope>NUCLEOTIDE SEQUENCE [LARGE SCALE GENOMIC DNA]</scope>
    <source>
        <strain evidence="3 4">EAF2021</strain>
    </source>
</reference>
<accession>A0ABR2H8Y1</accession>
<feature type="domain" description="HTH myb-type" evidence="2">
    <location>
        <begin position="72"/>
        <end position="127"/>
    </location>
</feature>
<dbReference type="SUPFAM" id="SSF46689">
    <property type="entry name" value="Homeodomain-like"/>
    <property type="match status" value="1"/>
</dbReference>
<keyword evidence="4" id="KW-1185">Reference proteome</keyword>
<dbReference type="Pfam" id="PF00249">
    <property type="entry name" value="Myb_DNA-binding"/>
    <property type="match status" value="2"/>
</dbReference>
<dbReference type="InterPro" id="IPR009057">
    <property type="entry name" value="Homeodomain-like_sf"/>
</dbReference>
<evidence type="ECO:0000259" key="1">
    <source>
        <dbReference type="PROSITE" id="PS50090"/>
    </source>
</evidence>
<evidence type="ECO:0000313" key="4">
    <source>
        <dbReference type="Proteomes" id="UP001470230"/>
    </source>
</evidence>
<dbReference type="SMART" id="SM00717">
    <property type="entry name" value="SANT"/>
    <property type="match status" value="2"/>
</dbReference>
<dbReference type="PROSITE" id="PS50090">
    <property type="entry name" value="MYB_LIKE"/>
    <property type="match status" value="2"/>
</dbReference>
<gene>
    <name evidence="3" type="ORF">M9Y10_026802</name>
</gene>
<dbReference type="Proteomes" id="UP001470230">
    <property type="component" value="Unassembled WGS sequence"/>
</dbReference>
<feature type="domain" description="Myb-like" evidence="1">
    <location>
        <begin position="124"/>
        <end position="174"/>
    </location>
</feature>
<evidence type="ECO:0000313" key="3">
    <source>
        <dbReference type="EMBL" id="KAK8841850.1"/>
    </source>
</evidence>
<name>A0ABR2H8Y1_9EUKA</name>
<dbReference type="InterPro" id="IPR050560">
    <property type="entry name" value="MYB_TF"/>
</dbReference>
<dbReference type="EMBL" id="JAPFFF010000040">
    <property type="protein sequence ID" value="KAK8841850.1"/>
    <property type="molecule type" value="Genomic_DNA"/>
</dbReference>
<dbReference type="InterPro" id="IPR017930">
    <property type="entry name" value="Myb_dom"/>
</dbReference>
<organism evidence="3 4">
    <name type="scientific">Tritrichomonas musculus</name>
    <dbReference type="NCBI Taxonomy" id="1915356"/>
    <lineage>
        <taxon>Eukaryota</taxon>
        <taxon>Metamonada</taxon>
        <taxon>Parabasalia</taxon>
        <taxon>Tritrichomonadida</taxon>
        <taxon>Tritrichomonadidae</taxon>
        <taxon>Tritrichomonas</taxon>
    </lineage>
</organism>
<dbReference type="PANTHER" id="PTHR45614">
    <property type="entry name" value="MYB PROTEIN-RELATED"/>
    <property type="match status" value="1"/>
</dbReference>
<evidence type="ECO:0008006" key="5">
    <source>
        <dbReference type="Google" id="ProtNLM"/>
    </source>
</evidence>
<dbReference type="PROSITE" id="PS51294">
    <property type="entry name" value="HTH_MYB"/>
    <property type="match status" value="2"/>
</dbReference>
<feature type="domain" description="Myb-like" evidence="1">
    <location>
        <begin position="72"/>
        <end position="123"/>
    </location>
</feature>
<sequence>MSFSNHVPQVPADSSAVEITRLGQQFCSEIGPRISNFSEQKADFRSKDIITRNDENLPQNSIGNSAIRKKSHEKLRHCAFSPEEDANLRKLISQHGENDWMTVSFSMARRSARQCRERWLVLKKREESKRPWSHEEDNLLVQKCIELGPKWAKIEKFFIGRDVISIKSRWKLLTSNAEIDSLMMSEQNHPKTDEKHLFVLSRQIEPNQELKKSENNYNSQQSTNNFVNPGNNQIVNSSYENYSGPDGFDYAFWDFLNFNNDDNSDDLFGFASKDDSVLNNFW</sequence>
<comment type="caution">
    <text evidence="3">The sequence shown here is derived from an EMBL/GenBank/DDBJ whole genome shotgun (WGS) entry which is preliminary data.</text>
</comment>
<evidence type="ECO:0000259" key="2">
    <source>
        <dbReference type="PROSITE" id="PS51294"/>
    </source>
</evidence>